<reference evidence="1" key="2">
    <citation type="submission" date="2020-11" db="EMBL/GenBank/DDBJ databases">
        <authorList>
            <person name="McCartney M.A."/>
            <person name="Auch B."/>
            <person name="Kono T."/>
            <person name="Mallez S."/>
            <person name="Becker A."/>
            <person name="Gohl D.M."/>
            <person name="Silverstein K.A.T."/>
            <person name="Koren S."/>
            <person name="Bechman K.B."/>
            <person name="Herman A."/>
            <person name="Abrahante J.E."/>
            <person name="Garbe J."/>
        </authorList>
    </citation>
    <scope>NUCLEOTIDE SEQUENCE</scope>
    <source>
        <strain evidence="1">Duluth1</strain>
        <tissue evidence="1">Whole animal</tissue>
    </source>
</reference>
<dbReference type="Pfam" id="PF15165">
    <property type="entry name" value="REC114-like"/>
    <property type="match status" value="2"/>
</dbReference>
<evidence type="ECO:0000313" key="1">
    <source>
        <dbReference type="EMBL" id="KAH3709975.1"/>
    </source>
</evidence>
<dbReference type="InterPro" id="IPR029168">
    <property type="entry name" value="REC114L"/>
</dbReference>
<dbReference type="PANTHER" id="PTHR34921:SF1">
    <property type="entry name" value="MEIOTIC RECOMBINATION PROTEIN REC114"/>
    <property type="match status" value="1"/>
</dbReference>
<dbReference type="AlphaFoldDB" id="A0A9D3Z3J0"/>
<reference evidence="1" key="1">
    <citation type="journal article" date="2019" name="bioRxiv">
        <title>The Genome of the Zebra Mussel, Dreissena polymorpha: A Resource for Invasive Species Research.</title>
        <authorList>
            <person name="McCartney M.A."/>
            <person name="Auch B."/>
            <person name="Kono T."/>
            <person name="Mallez S."/>
            <person name="Zhang Y."/>
            <person name="Obille A."/>
            <person name="Becker A."/>
            <person name="Abrahante J.E."/>
            <person name="Garbe J."/>
            <person name="Badalamenti J.P."/>
            <person name="Herman A."/>
            <person name="Mangelson H."/>
            <person name="Liachko I."/>
            <person name="Sullivan S."/>
            <person name="Sone E.D."/>
            <person name="Koren S."/>
            <person name="Silverstein K.A.T."/>
            <person name="Beckman K.B."/>
            <person name="Gohl D.M."/>
        </authorList>
    </citation>
    <scope>NUCLEOTIDE SEQUENCE</scope>
    <source>
        <strain evidence="1">Duluth1</strain>
        <tissue evidence="1">Whole animal</tissue>
    </source>
</reference>
<dbReference type="Proteomes" id="UP000828390">
    <property type="component" value="Unassembled WGS sequence"/>
</dbReference>
<keyword evidence="2" id="KW-1185">Reference proteome</keyword>
<sequence length="230" mass="25226">MNSSAPETAVRTWNLERYARLTSVIIGKEIAQGKDGWECYDNKLEPLQMMVTSSCQLLIHHGRRQLESMFLQQCTNEVKGVSKGDSLLIVCNMKNHHRRFRVKFSADTDKGGKSGLENCHQCVDALSRHMQIKVPACADGLNGSQKVQVTPLGTPSKDVILDGDVTIGQIAEAMSSPSGPQLPAPYSALHSNGILGDLNTMVKMCLTDPAFPAFVGQVEKELEKIKKECI</sequence>
<organism evidence="1 2">
    <name type="scientific">Dreissena polymorpha</name>
    <name type="common">Zebra mussel</name>
    <name type="synonym">Mytilus polymorpha</name>
    <dbReference type="NCBI Taxonomy" id="45954"/>
    <lineage>
        <taxon>Eukaryota</taxon>
        <taxon>Metazoa</taxon>
        <taxon>Spiralia</taxon>
        <taxon>Lophotrochozoa</taxon>
        <taxon>Mollusca</taxon>
        <taxon>Bivalvia</taxon>
        <taxon>Autobranchia</taxon>
        <taxon>Heteroconchia</taxon>
        <taxon>Euheterodonta</taxon>
        <taxon>Imparidentia</taxon>
        <taxon>Neoheterodontei</taxon>
        <taxon>Myida</taxon>
        <taxon>Dreissenoidea</taxon>
        <taxon>Dreissenidae</taxon>
        <taxon>Dreissena</taxon>
    </lineage>
</organism>
<protein>
    <submittedName>
        <fullName evidence="1">Uncharacterized protein</fullName>
    </submittedName>
</protein>
<evidence type="ECO:0000313" key="2">
    <source>
        <dbReference type="Proteomes" id="UP000828390"/>
    </source>
</evidence>
<name>A0A9D3Z3J0_DREPO</name>
<proteinExistence type="predicted"/>
<comment type="caution">
    <text evidence="1">The sequence shown here is derived from an EMBL/GenBank/DDBJ whole genome shotgun (WGS) entry which is preliminary data.</text>
</comment>
<accession>A0A9D3Z3J0</accession>
<dbReference type="EMBL" id="JAIWYP010000014">
    <property type="protein sequence ID" value="KAH3709975.1"/>
    <property type="molecule type" value="Genomic_DNA"/>
</dbReference>
<dbReference type="OrthoDB" id="6479200at2759"/>
<dbReference type="PANTHER" id="PTHR34921">
    <property type="entry name" value="MEIOTIC RECOMBINATION PROTEIN REC114"/>
    <property type="match status" value="1"/>
</dbReference>
<gene>
    <name evidence="1" type="ORF">DPMN_069441</name>
</gene>